<organism evidence="1 2">
    <name type="scientific">Rotaria magnacalcarata</name>
    <dbReference type="NCBI Taxonomy" id="392030"/>
    <lineage>
        <taxon>Eukaryota</taxon>
        <taxon>Metazoa</taxon>
        <taxon>Spiralia</taxon>
        <taxon>Gnathifera</taxon>
        <taxon>Rotifera</taxon>
        <taxon>Eurotatoria</taxon>
        <taxon>Bdelloidea</taxon>
        <taxon>Philodinida</taxon>
        <taxon>Philodinidae</taxon>
        <taxon>Rotaria</taxon>
    </lineage>
</organism>
<comment type="caution">
    <text evidence="1">The sequence shown here is derived from an EMBL/GenBank/DDBJ whole genome shotgun (WGS) entry which is preliminary data.</text>
</comment>
<sequence length="105" mass="11745">LDQPSDVLIDKDTDSLIICDKGNYRVVRWSRRSGTTKGEKLIDNISCYGLAMDEQRYLYVSDIGKNEVRRYKFGENNGTLVAGVNGGGVGLNQLSYPAHLFVDRD</sequence>
<dbReference type="AlphaFoldDB" id="A0A8S2U449"/>
<evidence type="ECO:0000313" key="1">
    <source>
        <dbReference type="EMBL" id="CAF4313709.1"/>
    </source>
</evidence>
<reference evidence="1" key="1">
    <citation type="submission" date="2021-02" db="EMBL/GenBank/DDBJ databases">
        <authorList>
            <person name="Nowell W R."/>
        </authorList>
    </citation>
    <scope>NUCLEOTIDE SEQUENCE</scope>
</reference>
<protein>
    <submittedName>
        <fullName evidence="1">Uncharacterized protein</fullName>
    </submittedName>
</protein>
<dbReference type="Proteomes" id="UP000681720">
    <property type="component" value="Unassembled WGS sequence"/>
</dbReference>
<accession>A0A8S2U449</accession>
<dbReference type="Gene3D" id="2.120.10.30">
    <property type="entry name" value="TolB, C-terminal domain"/>
    <property type="match status" value="1"/>
</dbReference>
<dbReference type="SUPFAM" id="SSF63825">
    <property type="entry name" value="YWTD domain"/>
    <property type="match status" value="1"/>
</dbReference>
<name>A0A8S2U449_9BILA</name>
<feature type="non-terminal residue" evidence="1">
    <location>
        <position position="105"/>
    </location>
</feature>
<evidence type="ECO:0000313" key="2">
    <source>
        <dbReference type="Proteomes" id="UP000681720"/>
    </source>
</evidence>
<feature type="non-terminal residue" evidence="1">
    <location>
        <position position="1"/>
    </location>
</feature>
<dbReference type="InterPro" id="IPR011042">
    <property type="entry name" value="6-blade_b-propeller_TolB-like"/>
</dbReference>
<proteinExistence type="predicted"/>
<dbReference type="EMBL" id="CAJOBJ010038529">
    <property type="protein sequence ID" value="CAF4313709.1"/>
    <property type="molecule type" value="Genomic_DNA"/>
</dbReference>
<gene>
    <name evidence="1" type="ORF">GIL414_LOCUS26398</name>
</gene>